<evidence type="ECO:0000313" key="2">
    <source>
        <dbReference type="Proteomes" id="UP000724584"/>
    </source>
</evidence>
<evidence type="ECO:0000313" key="1">
    <source>
        <dbReference type="EMBL" id="KAH6632086.1"/>
    </source>
</evidence>
<accession>A0ACB7P7B6</accession>
<reference evidence="1 2" key="1">
    <citation type="journal article" date="2021" name="Nat. Commun.">
        <title>Genetic determinants of endophytism in the Arabidopsis root mycobiome.</title>
        <authorList>
            <person name="Mesny F."/>
            <person name="Miyauchi S."/>
            <person name="Thiergart T."/>
            <person name="Pickel B."/>
            <person name="Atanasova L."/>
            <person name="Karlsson M."/>
            <person name="Huettel B."/>
            <person name="Barry K.W."/>
            <person name="Haridas S."/>
            <person name="Chen C."/>
            <person name="Bauer D."/>
            <person name="Andreopoulos W."/>
            <person name="Pangilinan J."/>
            <person name="LaButti K."/>
            <person name="Riley R."/>
            <person name="Lipzen A."/>
            <person name="Clum A."/>
            <person name="Drula E."/>
            <person name="Henrissat B."/>
            <person name="Kohler A."/>
            <person name="Grigoriev I.V."/>
            <person name="Martin F.M."/>
            <person name="Hacquard S."/>
        </authorList>
    </citation>
    <scope>NUCLEOTIDE SEQUENCE [LARGE SCALE GENOMIC DNA]</scope>
    <source>
        <strain evidence="1 2">MPI-SDFR-AT-0079</strain>
    </source>
</reference>
<dbReference type="EMBL" id="JAGIZQ010000004">
    <property type="protein sequence ID" value="KAH6632086.1"/>
    <property type="molecule type" value="Genomic_DNA"/>
</dbReference>
<organism evidence="1 2">
    <name type="scientific">Chaetomium tenue</name>
    <dbReference type="NCBI Taxonomy" id="1854479"/>
    <lineage>
        <taxon>Eukaryota</taxon>
        <taxon>Fungi</taxon>
        <taxon>Dikarya</taxon>
        <taxon>Ascomycota</taxon>
        <taxon>Pezizomycotina</taxon>
        <taxon>Sordariomycetes</taxon>
        <taxon>Sordariomycetidae</taxon>
        <taxon>Sordariales</taxon>
        <taxon>Chaetomiaceae</taxon>
        <taxon>Chaetomium</taxon>
    </lineage>
</organism>
<protein>
    <submittedName>
        <fullName evidence="1">Uncharacterized protein</fullName>
    </submittedName>
</protein>
<comment type="caution">
    <text evidence="1">The sequence shown here is derived from an EMBL/GenBank/DDBJ whole genome shotgun (WGS) entry which is preliminary data.</text>
</comment>
<proteinExistence type="predicted"/>
<gene>
    <name evidence="1" type="ORF">F5144DRAFT_240588</name>
</gene>
<name>A0ACB7P7B6_9PEZI</name>
<sequence>MSGNDGGAGGNEVASLAVAIVALVVALVALVGTTAQVFQQYLATAVGYSNCGKRVMGPWARHTKLVFHPWELRFEVVFRSPDITVVTLRPDQAGSVNSMQSWDVEEPTLLRQPGLARENSRNGIADYSATWLDLLSTVHEMLRYGVPSPGFQGEMVSVEVQARLQTLDLMPEGVKKPYATTTLSSIVVLAAMLGLHWKQFDRKNDRYIADGNGLMFTGFAVPHLGIMFSFTCHGTPRFSPATRVVPSIGLLEYCFGFVPTILRPVDAPRPVYLTDVPRDLGTLRLGSPSGIASTLALLQCDKHIIESIGSSEHIFPVLFELVGMLGRPMHIRGIAGRTLPNPLPYRWDDKSFSPKRLLTAYVNRVLDGVAQSIGYGEVARTISSLKIFTSDPQFHLLPESDPKFLHNLHDMVDWCDDELLQWDSESRREILLVISTHIETFWGSLLKSQEPKLYDYSSNLHSAFRHLDKLDLEDRERGLVEIYFDTVYPRHRQDMGPPDKPSQQPWGILFNEKPKTAAIWPLLMLRMVCWLNLHTFHAADVQLPKVDLMGTQLPVYIS</sequence>
<dbReference type="Proteomes" id="UP000724584">
    <property type="component" value="Unassembled WGS sequence"/>
</dbReference>
<keyword evidence="2" id="KW-1185">Reference proteome</keyword>